<evidence type="ECO:0000313" key="1">
    <source>
        <dbReference type="EMBL" id="CAK9004475.1"/>
    </source>
</evidence>
<comment type="caution">
    <text evidence="1">The sequence shown here is derived from an EMBL/GenBank/DDBJ whole genome shotgun (WGS) entry which is preliminary data.</text>
</comment>
<organism evidence="1 2">
    <name type="scientific">Durusdinium trenchii</name>
    <dbReference type="NCBI Taxonomy" id="1381693"/>
    <lineage>
        <taxon>Eukaryota</taxon>
        <taxon>Sar</taxon>
        <taxon>Alveolata</taxon>
        <taxon>Dinophyceae</taxon>
        <taxon>Suessiales</taxon>
        <taxon>Symbiodiniaceae</taxon>
        <taxon>Durusdinium</taxon>
    </lineage>
</organism>
<reference evidence="1 2" key="1">
    <citation type="submission" date="2024-02" db="EMBL/GenBank/DDBJ databases">
        <authorList>
            <person name="Chen Y."/>
            <person name="Shah S."/>
            <person name="Dougan E. K."/>
            <person name="Thang M."/>
            <person name="Chan C."/>
        </authorList>
    </citation>
    <scope>NUCLEOTIDE SEQUENCE [LARGE SCALE GENOMIC DNA]</scope>
</reference>
<protein>
    <submittedName>
        <fullName evidence="1">Uncharacterized protein</fullName>
    </submittedName>
</protein>
<sequence length="141" mass="15493">MMCSIGQLLLFLTSSQVVAALHYESHQHRSWTPYHVVDKEVSGKKEVLAARGNPPRDAQLATGEASAASSFMRTEQLKQGREMAMKTARRHRLQHDVLKGLLPVAASFSLLLGCVASRLIPVSPRTTSCSLPVETTPLMRL</sequence>
<proteinExistence type="predicted"/>
<keyword evidence="2" id="KW-1185">Reference proteome</keyword>
<gene>
    <name evidence="1" type="ORF">SCF082_LOCUS8203</name>
</gene>
<dbReference type="Proteomes" id="UP001642464">
    <property type="component" value="Unassembled WGS sequence"/>
</dbReference>
<dbReference type="EMBL" id="CAXAMM010004669">
    <property type="protein sequence ID" value="CAK9004475.1"/>
    <property type="molecule type" value="Genomic_DNA"/>
</dbReference>
<evidence type="ECO:0000313" key="2">
    <source>
        <dbReference type="Proteomes" id="UP001642464"/>
    </source>
</evidence>
<name>A0ABP0IPF8_9DINO</name>
<accession>A0ABP0IPF8</accession>